<feature type="region of interest" description="Disordered" evidence="1">
    <location>
        <begin position="71"/>
        <end position="93"/>
    </location>
</feature>
<dbReference type="Proteomes" id="UP001224644">
    <property type="component" value="Unassembled WGS sequence"/>
</dbReference>
<organism evidence="2 3">
    <name type="scientific">Methylobacterium adhaesivum</name>
    <dbReference type="NCBI Taxonomy" id="333297"/>
    <lineage>
        <taxon>Bacteria</taxon>
        <taxon>Pseudomonadati</taxon>
        <taxon>Pseudomonadota</taxon>
        <taxon>Alphaproteobacteria</taxon>
        <taxon>Hyphomicrobiales</taxon>
        <taxon>Methylobacteriaceae</taxon>
        <taxon>Methylobacterium</taxon>
    </lineage>
</organism>
<dbReference type="RefSeq" id="WP_238221209.1">
    <property type="nucleotide sequence ID" value="NZ_BPQD01000001.1"/>
</dbReference>
<name>A0ABT8BE93_9HYPH</name>
<dbReference type="InterPro" id="IPR035437">
    <property type="entry name" value="SNase_OB-fold_sf"/>
</dbReference>
<proteinExistence type="predicted"/>
<sequence>MVNVLDASAVKPHDPDAGSADTLLAARAALQARIAEEIERQGGHPVARRTLGLLVEAAAELQDAPPGYLLRDRAGQPRRIADSADGKTAGEMASDRPMTLADFVAELRTLHPALFMSTVAEPAPVTAEAAAPPPAEVVVAPGASSRFVAAQSVRARTAFTHATTRGRAFTARTIEGWQDLRRRFDARRPEARGIAPVPVPTSRGSAFVREAAGNMRGRVADAGSRLREAGREGGALRNRRVLAAGAGLLALLAVAFLIPRSSEETKPTPATTPQSEAVATAPPTRVETPPSAEEAAKASTALSGPVEVIDTATLRVAGKLVRLFGVEWVRGGQADELTRYLAGRTVTCQPVAGSEARLCDVDGRDLSEVVLFNGGGRASAEATPDLVAAEDRARTERLGVWAR</sequence>
<feature type="compositionally biased region" description="Basic and acidic residues" evidence="1">
    <location>
        <begin position="71"/>
        <end position="85"/>
    </location>
</feature>
<gene>
    <name evidence="2" type="ORF">QWZ12_04485</name>
</gene>
<evidence type="ECO:0000313" key="3">
    <source>
        <dbReference type="Proteomes" id="UP001224644"/>
    </source>
</evidence>
<dbReference type="EMBL" id="JAUFPX010000002">
    <property type="protein sequence ID" value="MDN3589865.1"/>
    <property type="molecule type" value="Genomic_DNA"/>
</dbReference>
<dbReference type="SUPFAM" id="SSF50199">
    <property type="entry name" value="Staphylococcal nuclease"/>
    <property type="match status" value="1"/>
</dbReference>
<evidence type="ECO:0000256" key="1">
    <source>
        <dbReference type="SAM" id="MobiDB-lite"/>
    </source>
</evidence>
<protein>
    <recommendedName>
        <fullName evidence="4">Nuclease</fullName>
    </recommendedName>
</protein>
<accession>A0ABT8BE93</accession>
<evidence type="ECO:0000313" key="2">
    <source>
        <dbReference type="EMBL" id="MDN3589865.1"/>
    </source>
</evidence>
<feature type="compositionally biased region" description="Polar residues" evidence="1">
    <location>
        <begin position="268"/>
        <end position="277"/>
    </location>
</feature>
<reference evidence="3" key="1">
    <citation type="journal article" date="2019" name="Int. J. Syst. Evol. Microbiol.">
        <title>The Global Catalogue of Microorganisms (GCM) 10K type strain sequencing project: providing services to taxonomists for standard genome sequencing and annotation.</title>
        <authorList>
            <consortium name="The Broad Institute Genomics Platform"/>
            <consortium name="The Broad Institute Genome Sequencing Center for Infectious Disease"/>
            <person name="Wu L."/>
            <person name="Ma J."/>
        </authorList>
    </citation>
    <scope>NUCLEOTIDE SEQUENCE [LARGE SCALE GENOMIC DNA]</scope>
    <source>
        <strain evidence="3">CECT 7069</strain>
    </source>
</reference>
<comment type="caution">
    <text evidence="2">The sequence shown here is derived from an EMBL/GenBank/DDBJ whole genome shotgun (WGS) entry which is preliminary data.</text>
</comment>
<feature type="region of interest" description="Disordered" evidence="1">
    <location>
        <begin position="263"/>
        <end position="301"/>
    </location>
</feature>
<keyword evidence="3" id="KW-1185">Reference proteome</keyword>
<evidence type="ECO:0008006" key="4">
    <source>
        <dbReference type="Google" id="ProtNLM"/>
    </source>
</evidence>